<comment type="similarity">
    <text evidence="1">Belongs to the metallo-dependent hydrolases superfamily. TatD-type hydrolase family.</text>
</comment>
<organism evidence="10 11">
    <name type="scientific">Dictyocaulus viviparus</name>
    <name type="common">Bovine lungworm</name>
    <dbReference type="NCBI Taxonomy" id="29172"/>
    <lineage>
        <taxon>Eukaryota</taxon>
        <taxon>Metazoa</taxon>
        <taxon>Ecdysozoa</taxon>
        <taxon>Nematoda</taxon>
        <taxon>Chromadorea</taxon>
        <taxon>Rhabditida</taxon>
        <taxon>Rhabditina</taxon>
        <taxon>Rhabditomorpha</taxon>
        <taxon>Strongyloidea</taxon>
        <taxon>Metastrongylidae</taxon>
        <taxon>Dictyocaulus</taxon>
    </lineage>
</organism>
<dbReference type="EMBL" id="KN716482">
    <property type="protein sequence ID" value="KJH44324.1"/>
    <property type="molecule type" value="Genomic_DNA"/>
</dbReference>
<evidence type="ECO:0000313" key="10">
    <source>
        <dbReference type="EMBL" id="KJH44324.1"/>
    </source>
</evidence>
<gene>
    <name evidence="10" type="ORF">DICVIV_09640</name>
</gene>
<evidence type="ECO:0000256" key="8">
    <source>
        <dbReference type="SAM" id="Coils"/>
    </source>
</evidence>
<dbReference type="PROSITE" id="PS50089">
    <property type="entry name" value="ZF_RING_2"/>
    <property type="match status" value="1"/>
</dbReference>
<reference evidence="10 11" key="1">
    <citation type="submission" date="2013-11" db="EMBL/GenBank/DDBJ databases">
        <title>Draft genome of the bovine lungworm Dictyocaulus viviparus.</title>
        <authorList>
            <person name="Mitreva M."/>
        </authorList>
    </citation>
    <scope>NUCLEOTIDE SEQUENCE [LARGE SCALE GENOMIC DNA]</scope>
    <source>
        <strain evidence="10 11">HannoverDv2000</strain>
    </source>
</reference>
<evidence type="ECO:0000313" key="11">
    <source>
        <dbReference type="Proteomes" id="UP000053766"/>
    </source>
</evidence>
<dbReference type="PROSITE" id="PS01091">
    <property type="entry name" value="TATD_3"/>
    <property type="match status" value="1"/>
</dbReference>
<keyword evidence="4 10" id="KW-0378">Hydrolase</keyword>
<evidence type="ECO:0000259" key="9">
    <source>
        <dbReference type="PROSITE" id="PS50089"/>
    </source>
</evidence>
<dbReference type="SMART" id="SM00184">
    <property type="entry name" value="RING"/>
    <property type="match status" value="1"/>
</dbReference>
<dbReference type="OrthoDB" id="413993at2759"/>
<dbReference type="InterPro" id="IPR013083">
    <property type="entry name" value="Znf_RING/FYVE/PHD"/>
</dbReference>
<dbReference type="GO" id="GO:0016788">
    <property type="term" value="F:hydrolase activity, acting on ester bonds"/>
    <property type="evidence" value="ECO:0007669"/>
    <property type="project" value="InterPro"/>
</dbReference>
<dbReference type="SUPFAM" id="SSF57850">
    <property type="entry name" value="RING/U-box"/>
    <property type="match status" value="1"/>
</dbReference>
<dbReference type="Proteomes" id="UP000053766">
    <property type="component" value="Unassembled WGS sequence"/>
</dbReference>
<keyword evidence="8" id="KW-0175">Coiled coil</keyword>
<dbReference type="InterPro" id="IPR001130">
    <property type="entry name" value="TatD-like"/>
</dbReference>
<dbReference type="CDD" id="cd01310">
    <property type="entry name" value="TatD_DNAse"/>
    <property type="match status" value="1"/>
</dbReference>
<keyword evidence="11" id="KW-1185">Reference proteome</keyword>
<sequence length="668" mass="75858">MSVVRGRCVICAFTFFSNNVAALRCGHTFHFECVTKWIERSKSCPICRVRIVEREIIRQLFFDNADELDTTQREGSCAAKAEALAIELETEKSNHLATKEELHTLKKSLDSLQAKLDIEKKRLHEKIPSLEMRNRQLEMILIDQQELQKTLEKTKSRLRACEFYKTITVGKDENAIDKYVKDNGEVDTVQFLNILRKQLEESRKAQEKLCGDLRVERDLVYKLKRKESHLKNIVKALHKELREVRCASKMDSSTPFNPKLSSLVLQQSPPKRDSLGFNETIDLDADVLTSALRHRPNMGVPRLKTCADRAHQPLTLNLSDEENEFESSCVNIPNPNLVMDSITNPQVPKSMRDRVLAGSGNSRSTGLGGAQGPAERALANLEHRHRLPEDAAKKSSLKRVTSNIVKNQRLSQFFPKRMDNKFKSDIDEVINRAKANDVTYAVVCSEYKSQFDAVMDLKNKYNDFVLPALGIHPIQKRNKSVNAADIEGVEAFLMEHRNEIYCIGEVGLDFTQHYKITTDDIVMQKEVLAKHIEWAKRLDLPMTVHSRAATMDTVEFLKQNNASRVVLHAFNGLREEALSGLQAGFFFSIPPSFTIGDHKRFLIDIVPLDRLMLETDSPVLGPVKGVRNEPANLRFSAEFIAKVKEVPINEVILATTANAERLLNVECR</sequence>
<evidence type="ECO:0000256" key="5">
    <source>
        <dbReference type="ARBA" id="ARBA00022833"/>
    </source>
</evidence>
<evidence type="ECO:0000256" key="1">
    <source>
        <dbReference type="ARBA" id="ARBA00009275"/>
    </source>
</evidence>
<accession>A0A0D8XKI3</accession>
<evidence type="ECO:0000256" key="3">
    <source>
        <dbReference type="ARBA" id="ARBA00022771"/>
    </source>
</evidence>
<dbReference type="Pfam" id="PF13639">
    <property type="entry name" value="zf-RING_2"/>
    <property type="match status" value="1"/>
</dbReference>
<protein>
    <submittedName>
        <fullName evidence="10">Hydrolase, TatD family</fullName>
    </submittedName>
</protein>
<dbReference type="AlphaFoldDB" id="A0A0D8XKI3"/>
<feature type="coiled-coil region" evidence="8">
    <location>
        <begin position="95"/>
        <end position="122"/>
    </location>
</feature>
<keyword evidence="5" id="KW-0862">Zinc</keyword>
<evidence type="ECO:0000256" key="2">
    <source>
        <dbReference type="ARBA" id="ARBA00022723"/>
    </source>
</evidence>
<feature type="domain" description="RING-type" evidence="9">
    <location>
        <begin position="8"/>
        <end position="48"/>
    </location>
</feature>
<keyword evidence="3 7" id="KW-0863">Zinc-finger</keyword>
<dbReference type="SUPFAM" id="SSF51556">
    <property type="entry name" value="Metallo-dependent hydrolases"/>
    <property type="match status" value="1"/>
</dbReference>
<dbReference type="InterPro" id="IPR032466">
    <property type="entry name" value="Metal_Hydrolase"/>
</dbReference>
<reference evidence="11" key="2">
    <citation type="journal article" date="2016" name="Sci. Rep.">
        <title>Dictyocaulus viviparus genome, variome and transcriptome elucidate lungworm biology and support future intervention.</title>
        <authorList>
            <person name="McNulty S.N."/>
            <person name="Strube C."/>
            <person name="Rosa B.A."/>
            <person name="Martin J.C."/>
            <person name="Tyagi R."/>
            <person name="Choi Y.J."/>
            <person name="Wang Q."/>
            <person name="Hallsworth Pepin K."/>
            <person name="Zhang X."/>
            <person name="Ozersky P."/>
            <person name="Wilson R.K."/>
            <person name="Sternberg P.W."/>
            <person name="Gasser R.B."/>
            <person name="Mitreva M."/>
        </authorList>
    </citation>
    <scope>NUCLEOTIDE SEQUENCE [LARGE SCALE GENOMIC DNA]</scope>
    <source>
        <strain evidence="11">HannoverDv2000</strain>
    </source>
</reference>
<keyword evidence="2" id="KW-0479">Metal-binding</keyword>
<name>A0A0D8XKI3_DICVI</name>
<dbReference type="GO" id="GO:0008270">
    <property type="term" value="F:zinc ion binding"/>
    <property type="evidence" value="ECO:0007669"/>
    <property type="project" value="UniProtKB-KW"/>
</dbReference>
<dbReference type="InterPro" id="IPR001841">
    <property type="entry name" value="Znf_RING"/>
</dbReference>
<evidence type="ECO:0000256" key="7">
    <source>
        <dbReference type="PROSITE-ProRule" id="PRU00175"/>
    </source>
</evidence>
<dbReference type="Gene3D" id="3.30.40.10">
    <property type="entry name" value="Zinc/RING finger domain, C3HC4 (zinc finger)"/>
    <property type="match status" value="1"/>
</dbReference>
<dbReference type="Gene3D" id="3.20.20.140">
    <property type="entry name" value="Metal-dependent hydrolases"/>
    <property type="match status" value="1"/>
</dbReference>
<evidence type="ECO:0000256" key="4">
    <source>
        <dbReference type="ARBA" id="ARBA00022801"/>
    </source>
</evidence>
<dbReference type="STRING" id="29172.A0A0D8XKI3"/>
<comment type="function">
    <text evidence="6">Exhibits 3'-exonuclease activities and apurinic/apyrimidinic (AP) endonuclease (in vitro). Show preferential AP endonuclease activity on double-stranded DNA substrates and 3'- exonuclease activity on single-stranded DNA.</text>
</comment>
<dbReference type="InterPro" id="IPR018228">
    <property type="entry name" value="DNase_TatD-rel_CS"/>
</dbReference>
<evidence type="ECO:0000256" key="6">
    <source>
        <dbReference type="ARBA" id="ARBA00093287"/>
    </source>
</evidence>
<proteinExistence type="inferred from homology"/>
<dbReference type="PANTHER" id="PTHR46317:SF1">
    <property type="entry name" value="HYDROLASE, TATD FAMILY"/>
    <property type="match status" value="1"/>
</dbReference>
<dbReference type="PANTHER" id="PTHR46317">
    <property type="entry name" value="HYDROLASE OF PHP SUPERFAMILY-RELATED PROTEIN"/>
    <property type="match status" value="1"/>
</dbReference>
<dbReference type="Pfam" id="PF01026">
    <property type="entry name" value="TatD_DNase"/>
    <property type="match status" value="1"/>
</dbReference>